<dbReference type="AlphaFoldDB" id="A0A061FDQ4"/>
<reference evidence="9 10" key="1">
    <citation type="journal article" date="2013" name="Genome Biol.">
        <title>The genome sequence of the most widely cultivated cacao type and its use to identify candidate genes regulating pod color.</title>
        <authorList>
            <person name="Motamayor J.C."/>
            <person name="Mockaitis K."/>
            <person name="Schmutz J."/>
            <person name="Haiminen N."/>
            <person name="Iii D.L."/>
            <person name="Cornejo O."/>
            <person name="Findley S.D."/>
            <person name="Zheng P."/>
            <person name="Utro F."/>
            <person name="Royaert S."/>
            <person name="Saski C."/>
            <person name="Jenkins J."/>
            <person name="Podicheti R."/>
            <person name="Zhao M."/>
            <person name="Scheffler B.E."/>
            <person name="Stack J.C."/>
            <person name="Feltus F.A."/>
            <person name="Mustiga G.M."/>
            <person name="Amores F."/>
            <person name="Phillips W."/>
            <person name="Marelli J.P."/>
            <person name="May G.D."/>
            <person name="Shapiro H."/>
            <person name="Ma J."/>
            <person name="Bustamante C.D."/>
            <person name="Schnell R.J."/>
            <person name="Main D."/>
            <person name="Gilbert D."/>
            <person name="Parida L."/>
            <person name="Kuhn D.N."/>
        </authorList>
    </citation>
    <scope>NUCLEOTIDE SEQUENCE [LARGE SCALE GENOMIC DNA]</scope>
    <source>
        <strain evidence="10">cv. Matina 1-6</strain>
    </source>
</reference>
<dbReference type="CDD" id="cd15521">
    <property type="entry name" value="PHD_VIN3_plant"/>
    <property type="match status" value="1"/>
</dbReference>
<evidence type="ECO:0000256" key="4">
    <source>
        <dbReference type="ARBA" id="ARBA00022833"/>
    </source>
</evidence>
<dbReference type="Pfam" id="PF07227">
    <property type="entry name" value="PHD_Oberon"/>
    <property type="match status" value="1"/>
</dbReference>
<dbReference type="HOGENOM" id="CLU_016873_0_0_1"/>
<dbReference type="GO" id="GO:0008270">
    <property type="term" value="F:zinc ion binding"/>
    <property type="evidence" value="ECO:0007669"/>
    <property type="project" value="UniProtKB-KW"/>
</dbReference>
<evidence type="ECO:0000313" key="10">
    <source>
        <dbReference type="Proteomes" id="UP000026915"/>
    </source>
</evidence>
<feature type="domain" description="VIN3-like C-terminal" evidence="8">
    <location>
        <begin position="530"/>
        <end position="602"/>
    </location>
</feature>
<dbReference type="eggNOG" id="ENOG502QR8D">
    <property type="taxonomic scope" value="Eukaryota"/>
</dbReference>
<dbReference type="Pfam" id="PF23380">
    <property type="entry name" value="VIN3_C"/>
    <property type="match status" value="1"/>
</dbReference>
<proteinExistence type="predicted"/>
<name>A0A061FDQ4_THECC</name>
<dbReference type="Gramene" id="EOY15464">
    <property type="protein sequence ID" value="EOY15464"/>
    <property type="gene ID" value="TCM_034519"/>
</dbReference>
<dbReference type="SUPFAM" id="SSF49265">
    <property type="entry name" value="Fibronectin type III"/>
    <property type="match status" value="1"/>
</dbReference>
<evidence type="ECO:0000259" key="7">
    <source>
        <dbReference type="Pfam" id="PF23376"/>
    </source>
</evidence>
<dbReference type="EMBL" id="CM001886">
    <property type="protein sequence ID" value="EOY15465.1"/>
    <property type="molecule type" value="Genomic_DNA"/>
</dbReference>
<sequence length="615" mass="69515">MEAEKRFRGFLLDPNKFSQLSLGEKRALVHDIAQRSDDAPQILSSFTRRELLEIICSEMGKERKYSGYNKLKMIEHLLKLVSLKSRRTDTDQFCSLYGAKPEMGYKRKRQDESPDQLLTDLNDIPLGQAKEENVKILVCHNAACRASLDPADAFCKRCSCCICHHFDDNKDPTLWLTCESDCDENESCGMSCHLKCALEDERAGIVKSSCCTKLDGSFYCLSCGKINGLMSTWRKQLVVAKEARRVDVLCLRISLAHKILFGTEKYKEVQKTVESAFKLLNNEVGPVNLLCTKLARGIVNRLSCGTEVQKLCASSVEAFDSMVTEPCSDHVKKKVPASCQICFEELSPNSVIIVLDYAVHLLEDFLGCRVWHRKSTERDYPDNPTFIVLRPEKRFRITDLNPSTEYFCKVSLFTSRRTLGVWEAKWVSPASSENYAAALERGKKNTPLTAQTYSQVKPTNSSKINLGSGGYAAKLPSLEGINKSNNERLCSSFMETDSALSLASISPSTPCKSNNTREVDGSGFKRMVGESDYEYSVRVVKLLDYEGHIDEEFRVKFLIWFSRKATVQERRVVTVFVDVLIDDPPGLAEQLRHAFMDEICCEQKSVSWQAYCTMY</sequence>
<protein>
    <submittedName>
        <fullName evidence="9">VERNALIZATION-INSENSITIVE, putative isoform 1</fullName>
    </submittedName>
</protein>
<feature type="domain" description="Oberon-like PHD finger" evidence="6">
    <location>
        <begin position="139"/>
        <end position="258"/>
    </location>
</feature>
<dbReference type="InterPro" id="IPR056990">
    <property type="entry name" value="VIN3-like_C"/>
</dbReference>
<comment type="subcellular location">
    <subcellularLocation>
        <location evidence="1">Nucleus</location>
    </subcellularLocation>
</comment>
<dbReference type="InterPro" id="IPR058585">
    <property type="entry name" value="Fn3_VIN3"/>
</dbReference>
<dbReference type="Proteomes" id="UP000026915">
    <property type="component" value="Chromosome 8"/>
</dbReference>
<keyword evidence="3" id="KW-0863">Zinc-finger</keyword>
<evidence type="ECO:0000256" key="5">
    <source>
        <dbReference type="ARBA" id="ARBA00023242"/>
    </source>
</evidence>
<dbReference type="PANTHER" id="PTHR46286:SF6">
    <property type="entry name" value="OS08G0220600 PROTEIN"/>
    <property type="match status" value="1"/>
</dbReference>
<evidence type="ECO:0000259" key="8">
    <source>
        <dbReference type="Pfam" id="PF23380"/>
    </source>
</evidence>
<dbReference type="InterPro" id="IPR032881">
    <property type="entry name" value="Oberon-like_PHD"/>
</dbReference>
<dbReference type="Pfam" id="PF23376">
    <property type="entry name" value="Fn3_VIN3"/>
    <property type="match status" value="1"/>
</dbReference>
<dbReference type="InParanoid" id="A0A061FDQ4"/>
<keyword evidence="4" id="KW-0862">Zinc</keyword>
<evidence type="ECO:0000313" key="9">
    <source>
        <dbReference type="EMBL" id="EOY15465.1"/>
    </source>
</evidence>
<dbReference type="Gramene" id="EOY15465">
    <property type="protein sequence ID" value="EOY15465"/>
    <property type="gene ID" value="TCM_034519"/>
</dbReference>
<dbReference type="PANTHER" id="PTHR46286">
    <property type="entry name" value="VIN3-LIKE PROTEIN 2-RELATED"/>
    <property type="match status" value="1"/>
</dbReference>
<evidence type="ECO:0000259" key="6">
    <source>
        <dbReference type="Pfam" id="PF07227"/>
    </source>
</evidence>
<feature type="domain" description="VIN3-like fibronectin type-III" evidence="7">
    <location>
        <begin position="341"/>
        <end position="425"/>
    </location>
</feature>
<keyword evidence="5" id="KW-0539">Nucleus</keyword>
<evidence type="ECO:0000256" key="2">
    <source>
        <dbReference type="ARBA" id="ARBA00022723"/>
    </source>
</evidence>
<dbReference type="InterPro" id="IPR044514">
    <property type="entry name" value="VIN3-like"/>
</dbReference>
<gene>
    <name evidence="9" type="ORF">TCM_034519</name>
</gene>
<organism evidence="9 10">
    <name type="scientific">Theobroma cacao</name>
    <name type="common">Cacao</name>
    <name type="synonym">Cocoa</name>
    <dbReference type="NCBI Taxonomy" id="3641"/>
    <lineage>
        <taxon>Eukaryota</taxon>
        <taxon>Viridiplantae</taxon>
        <taxon>Streptophyta</taxon>
        <taxon>Embryophyta</taxon>
        <taxon>Tracheophyta</taxon>
        <taxon>Spermatophyta</taxon>
        <taxon>Magnoliopsida</taxon>
        <taxon>eudicotyledons</taxon>
        <taxon>Gunneridae</taxon>
        <taxon>Pentapetalae</taxon>
        <taxon>rosids</taxon>
        <taxon>malvids</taxon>
        <taxon>Malvales</taxon>
        <taxon>Malvaceae</taxon>
        <taxon>Byttnerioideae</taxon>
        <taxon>Theobroma</taxon>
    </lineage>
</organism>
<evidence type="ECO:0000256" key="3">
    <source>
        <dbReference type="ARBA" id="ARBA00022771"/>
    </source>
</evidence>
<accession>A0A061FDQ4</accession>
<evidence type="ECO:0000256" key="1">
    <source>
        <dbReference type="ARBA" id="ARBA00004123"/>
    </source>
</evidence>
<dbReference type="GO" id="GO:0040029">
    <property type="term" value="P:epigenetic regulation of gene expression"/>
    <property type="evidence" value="ECO:0007669"/>
    <property type="project" value="InterPro"/>
</dbReference>
<dbReference type="EMBL" id="CM001886">
    <property type="protein sequence ID" value="EOY15464.1"/>
    <property type="molecule type" value="Genomic_DNA"/>
</dbReference>
<dbReference type="STRING" id="3641.A0A061FDQ4"/>
<dbReference type="InterPro" id="IPR036116">
    <property type="entry name" value="FN3_sf"/>
</dbReference>
<dbReference type="GO" id="GO:0010048">
    <property type="term" value="P:vernalization response"/>
    <property type="evidence" value="ECO:0007669"/>
    <property type="project" value="InterPro"/>
</dbReference>
<keyword evidence="2" id="KW-0479">Metal-binding</keyword>
<keyword evidence="10" id="KW-1185">Reference proteome</keyword>
<dbReference type="GO" id="GO:0005634">
    <property type="term" value="C:nucleus"/>
    <property type="evidence" value="ECO:0007669"/>
    <property type="project" value="UniProtKB-SubCell"/>
</dbReference>
<dbReference type="OMA" id="GDAYCKR"/>